<dbReference type="Pfam" id="PF13855">
    <property type="entry name" value="LRR_8"/>
    <property type="match status" value="1"/>
</dbReference>
<dbReference type="Gene3D" id="3.80.10.10">
    <property type="entry name" value="Ribonuclease Inhibitor"/>
    <property type="match status" value="1"/>
</dbReference>
<dbReference type="GO" id="GO:0005886">
    <property type="term" value="C:plasma membrane"/>
    <property type="evidence" value="ECO:0007669"/>
    <property type="project" value="UniProtKB-SubCell"/>
</dbReference>
<evidence type="ECO:0000256" key="8">
    <source>
        <dbReference type="ARBA" id="ARBA00022989"/>
    </source>
</evidence>
<dbReference type="PRINTS" id="PR00019">
    <property type="entry name" value="LEURICHRPT"/>
</dbReference>
<dbReference type="Pfam" id="PF00008">
    <property type="entry name" value="EGF"/>
    <property type="match status" value="1"/>
</dbReference>
<keyword evidence="8" id="KW-1133">Transmembrane helix</keyword>
<evidence type="ECO:0000256" key="9">
    <source>
        <dbReference type="ARBA" id="ARBA00023065"/>
    </source>
</evidence>
<evidence type="ECO:0000256" key="12">
    <source>
        <dbReference type="ARBA" id="ARBA00023303"/>
    </source>
</evidence>
<keyword evidence="3" id="KW-1003">Cell membrane</keyword>
<feature type="region of interest" description="Disordered" evidence="14">
    <location>
        <begin position="296"/>
        <end position="332"/>
    </location>
</feature>
<evidence type="ECO:0000259" key="15">
    <source>
        <dbReference type="PROSITE" id="PS50026"/>
    </source>
</evidence>
<dbReference type="SUPFAM" id="SSF52058">
    <property type="entry name" value="L domain-like"/>
    <property type="match status" value="1"/>
</dbReference>
<accession>A0A1I8FAM6</accession>
<keyword evidence="5" id="KW-0812">Transmembrane</keyword>
<proteinExistence type="predicted"/>
<keyword evidence="11" id="KW-1015">Disulfide bond</keyword>
<dbReference type="InterPro" id="IPR000742">
    <property type="entry name" value="EGF"/>
</dbReference>
<protein>
    <submittedName>
        <fullName evidence="17">EGF-like domain-containing protein</fullName>
    </submittedName>
</protein>
<dbReference type="Gene3D" id="2.10.25.10">
    <property type="entry name" value="Laminin"/>
    <property type="match status" value="1"/>
</dbReference>
<reference evidence="17" key="1">
    <citation type="submission" date="2016-11" db="UniProtKB">
        <authorList>
            <consortium name="WormBaseParasite"/>
        </authorList>
    </citation>
    <scope>IDENTIFICATION</scope>
</reference>
<evidence type="ECO:0000256" key="4">
    <source>
        <dbReference type="ARBA" id="ARBA00022614"/>
    </source>
</evidence>
<dbReference type="PROSITE" id="PS50026">
    <property type="entry name" value="EGF_3"/>
    <property type="match status" value="1"/>
</dbReference>
<evidence type="ECO:0000256" key="11">
    <source>
        <dbReference type="ARBA" id="ARBA00023157"/>
    </source>
</evidence>
<dbReference type="AlphaFoldDB" id="A0A1I8FAM6"/>
<keyword evidence="13" id="KW-0245">EGF-like domain</keyword>
<dbReference type="PROSITE" id="PS51450">
    <property type="entry name" value="LRR"/>
    <property type="match status" value="1"/>
</dbReference>
<dbReference type="SMART" id="SM00369">
    <property type="entry name" value="LRR_TYP"/>
    <property type="match status" value="2"/>
</dbReference>
<comment type="caution">
    <text evidence="13">Lacks conserved residue(s) required for the propagation of feature annotation.</text>
</comment>
<dbReference type="WBParaSite" id="maker-unitig_25569-snap-gene-0.2-mRNA-1">
    <property type="protein sequence ID" value="maker-unitig_25569-snap-gene-0.2-mRNA-1"/>
    <property type="gene ID" value="maker-unitig_25569-snap-gene-0.2"/>
</dbReference>
<keyword evidence="7" id="KW-0677">Repeat</keyword>
<keyword evidence="10" id="KW-0472">Membrane</keyword>
<evidence type="ECO:0000256" key="1">
    <source>
        <dbReference type="ARBA" id="ARBA00004162"/>
    </source>
</evidence>
<evidence type="ECO:0000256" key="2">
    <source>
        <dbReference type="ARBA" id="ARBA00022448"/>
    </source>
</evidence>
<dbReference type="CDD" id="cd00054">
    <property type="entry name" value="EGF_CA"/>
    <property type="match status" value="1"/>
</dbReference>
<evidence type="ECO:0000256" key="13">
    <source>
        <dbReference type="PROSITE-ProRule" id="PRU00076"/>
    </source>
</evidence>
<dbReference type="PANTHER" id="PTHR46473">
    <property type="entry name" value="GH08155P"/>
    <property type="match status" value="1"/>
</dbReference>
<evidence type="ECO:0000256" key="10">
    <source>
        <dbReference type="ARBA" id="ARBA00023136"/>
    </source>
</evidence>
<keyword evidence="9" id="KW-0406">Ion transport</keyword>
<sequence length="332" mass="36409">FSDKNLIEQLNFTRLNRLRNLKLLDLSHNQLYGLKSNMFANMSNLESLSVSFNKLACVEARAFAGLSKLKVLLTTPKCNICSSTEPCLNGGTCRTVSYDRFACDCPARIRGQTVPEPAGRLLRQSVSQSGRVRGPAFRTLQIGGNPLSTTGCMDILESLTGLNCSISLLDLRCCERFRNACSNNWSWSGISLPSRRSPASHDLIGQRMEQRRDPMAQKAGIKLKENEVEELIYQLKKGGEGRNKEEKLKGDINYKAHRGRESAKNSARCHWLMSSSGVGATGSGVVAAPVDAAPPTLLKPLSVETPLGNKKSPTPAKGRKHHAKKAVEKEID</sequence>
<dbReference type="GO" id="GO:0034220">
    <property type="term" value="P:monoatomic ion transmembrane transport"/>
    <property type="evidence" value="ECO:0007669"/>
    <property type="project" value="UniProtKB-KW"/>
</dbReference>
<evidence type="ECO:0000313" key="17">
    <source>
        <dbReference type="WBParaSite" id="maker-unitig_25569-snap-gene-0.2-mRNA-1"/>
    </source>
</evidence>
<evidence type="ECO:0000256" key="5">
    <source>
        <dbReference type="ARBA" id="ARBA00022692"/>
    </source>
</evidence>
<comment type="subcellular location">
    <subcellularLocation>
        <location evidence="1">Cell membrane</location>
        <topology evidence="1">Single-pass membrane protein</topology>
    </subcellularLocation>
</comment>
<keyword evidence="2" id="KW-0813">Transport</keyword>
<evidence type="ECO:0000256" key="14">
    <source>
        <dbReference type="SAM" id="MobiDB-lite"/>
    </source>
</evidence>
<dbReference type="InterPro" id="IPR003591">
    <property type="entry name" value="Leu-rich_rpt_typical-subtyp"/>
</dbReference>
<dbReference type="InterPro" id="IPR001611">
    <property type="entry name" value="Leu-rich_rpt"/>
</dbReference>
<organism evidence="16 17">
    <name type="scientific">Macrostomum lignano</name>
    <dbReference type="NCBI Taxonomy" id="282301"/>
    <lineage>
        <taxon>Eukaryota</taxon>
        <taxon>Metazoa</taxon>
        <taxon>Spiralia</taxon>
        <taxon>Lophotrochozoa</taxon>
        <taxon>Platyhelminthes</taxon>
        <taxon>Rhabditophora</taxon>
        <taxon>Macrostomorpha</taxon>
        <taxon>Macrostomida</taxon>
        <taxon>Macrostomidae</taxon>
        <taxon>Macrostomum</taxon>
    </lineage>
</organism>
<dbReference type="InterPro" id="IPR032675">
    <property type="entry name" value="LRR_dom_sf"/>
</dbReference>
<feature type="domain" description="EGF-like" evidence="15">
    <location>
        <begin position="79"/>
        <end position="116"/>
    </location>
</feature>
<keyword evidence="6" id="KW-0732">Signal</keyword>
<evidence type="ECO:0000256" key="6">
    <source>
        <dbReference type="ARBA" id="ARBA00022729"/>
    </source>
</evidence>
<keyword evidence="16" id="KW-1185">Reference proteome</keyword>
<name>A0A1I8FAM6_9PLAT</name>
<evidence type="ECO:0000313" key="16">
    <source>
        <dbReference type="Proteomes" id="UP000095280"/>
    </source>
</evidence>
<dbReference type="Proteomes" id="UP000095280">
    <property type="component" value="Unplaced"/>
</dbReference>
<dbReference type="InterPro" id="IPR051432">
    <property type="entry name" value="KCNMA1_auxiliary"/>
</dbReference>
<keyword evidence="12" id="KW-0407">Ion channel</keyword>
<evidence type="ECO:0000256" key="3">
    <source>
        <dbReference type="ARBA" id="ARBA00022475"/>
    </source>
</evidence>
<dbReference type="PANTHER" id="PTHR46473:SF23">
    <property type="entry name" value="GH08155P"/>
    <property type="match status" value="1"/>
</dbReference>
<keyword evidence="4" id="KW-0433">Leucine-rich repeat</keyword>
<evidence type="ECO:0000256" key="7">
    <source>
        <dbReference type="ARBA" id="ARBA00022737"/>
    </source>
</evidence>